<accession>A0A455T6A8</accession>
<organism evidence="2">
    <name type="scientific">Thermogemmatispora argillosa</name>
    <dbReference type="NCBI Taxonomy" id="2045280"/>
    <lineage>
        <taxon>Bacteria</taxon>
        <taxon>Bacillati</taxon>
        <taxon>Chloroflexota</taxon>
        <taxon>Ktedonobacteria</taxon>
        <taxon>Thermogemmatisporales</taxon>
        <taxon>Thermogemmatisporaceae</taxon>
        <taxon>Thermogemmatispora</taxon>
    </lineage>
</organism>
<dbReference type="EMBL" id="AP019377">
    <property type="protein sequence ID" value="BBH94315.1"/>
    <property type="molecule type" value="Genomic_DNA"/>
</dbReference>
<dbReference type="AlphaFoldDB" id="A0A455T6A8"/>
<proteinExistence type="predicted"/>
<keyword evidence="1" id="KW-1133">Transmembrane helix</keyword>
<keyword evidence="1" id="KW-0812">Transmembrane</keyword>
<keyword evidence="1" id="KW-0472">Membrane</keyword>
<gene>
    <name evidence="2" type="ORF">KTA_25140</name>
</gene>
<protein>
    <submittedName>
        <fullName evidence="2">Uncharacterized protein</fullName>
    </submittedName>
</protein>
<sequence>MWCQRGKLADWLSALVCSVAVRAVLADSAGWTWLKGMEGLAAVALLYPLFAAGLSFRLRLACVSGPVRQGRYKPIKMGPSVTAVDCHEEGLSHAKKARKEVS</sequence>
<reference evidence="2" key="1">
    <citation type="submission" date="2018-12" db="EMBL/GenBank/DDBJ databases">
        <title>Novel natural products biosynthetic potential of the class Ktedonobacteria.</title>
        <authorList>
            <person name="Zheng Y."/>
            <person name="Saitou A."/>
            <person name="Wang C.M."/>
            <person name="Toyoda A."/>
            <person name="Minakuchi Y."/>
            <person name="Sekiguchi Y."/>
            <person name="Ueda K."/>
            <person name="Takano H."/>
            <person name="Sakai Y."/>
            <person name="Yokota A."/>
            <person name="Yabe S."/>
        </authorList>
    </citation>
    <scope>NUCLEOTIDE SEQUENCE</scope>
    <source>
        <strain evidence="2">A3-2</strain>
    </source>
</reference>
<name>A0A455T6A8_9CHLR</name>
<evidence type="ECO:0000313" key="2">
    <source>
        <dbReference type="EMBL" id="BBH94315.1"/>
    </source>
</evidence>
<feature type="transmembrane region" description="Helical" evidence="1">
    <location>
        <begin position="36"/>
        <end position="56"/>
    </location>
</feature>
<evidence type="ECO:0000256" key="1">
    <source>
        <dbReference type="SAM" id="Phobius"/>
    </source>
</evidence>